<feature type="region of interest" description="Disordered" evidence="6">
    <location>
        <begin position="1"/>
        <end position="53"/>
    </location>
</feature>
<protein>
    <submittedName>
        <fullName evidence="7">Uncharacterized protein</fullName>
    </submittedName>
</protein>
<evidence type="ECO:0000256" key="2">
    <source>
        <dbReference type="ARBA" id="ARBA00022490"/>
    </source>
</evidence>
<dbReference type="AlphaFoldDB" id="A0AAD9K2B1"/>
<feature type="compositionally biased region" description="Basic and acidic residues" evidence="6">
    <location>
        <begin position="641"/>
        <end position="660"/>
    </location>
</feature>
<evidence type="ECO:0000256" key="4">
    <source>
        <dbReference type="ARBA" id="ARBA00023054"/>
    </source>
</evidence>
<keyword evidence="3" id="KW-0597">Phosphoprotein</keyword>
<evidence type="ECO:0000256" key="1">
    <source>
        <dbReference type="ARBA" id="ARBA00004496"/>
    </source>
</evidence>
<organism evidence="7 8">
    <name type="scientific">Ridgeia piscesae</name>
    <name type="common">Tubeworm</name>
    <dbReference type="NCBI Taxonomy" id="27915"/>
    <lineage>
        <taxon>Eukaryota</taxon>
        <taxon>Metazoa</taxon>
        <taxon>Spiralia</taxon>
        <taxon>Lophotrochozoa</taxon>
        <taxon>Annelida</taxon>
        <taxon>Polychaeta</taxon>
        <taxon>Sedentaria</taxon>
        <taxon>Canalipalpata</taxon>
        <taxon>Sabellida</taxon>
        <taxon>Siboglinidae</taxon>
        <taxon>Ridgeia</taxon>
    </lineage>
</organism>
<feature type="compositionally biased region" description="Polar residues" evidence="6">
    <location>
        <begin position="35"/>
        <end position="47"/>
    </location>
</feature>
<evidence type="ECO:0000256" key="5">
    <source>
        <dbReference type="SAM" id="Coils"/>
    </source>
</evidence>
<evidence type="ECO:0000313" key="8">
    <source>
        <dbReference type="Proteomes" id="UP001209878"/>
    </source>
</evidence>
<comment type="caution">
    <text evidence="7">The sequence shown here is derived from an EMBL/GenBank/DDBJ whole genome shotgun (WGS) entry which is preliminary data.</text>
</comment>
<sequence>MEDSGVEAVAPIRPYSSATSLHPSWHSTPRHSSIRKSSSEQLSTTDGPQDMHPVDAQGAGDHVMRHVSHDDHVTRSWSMDSVGLNSSELDAARGENAKMEGQLEILYAEAKASLAERARLHAQIATLTQQVKVEEASKQNVVSERDDLAADLETLRQNRGRLEQIILDAHRLLEEKDEDRRVIQEDLVLSQETRDKLSEKLKLAKEDAEAKDDAVKALKEKVAELYVKFQTTNQNKILAEQEVKSLQNEVSSLTTSKEWYQEQLRTAQDGKSALQCDVTKLKGEVIAHTTHVERLRADNMRVKQQLSDTQKRLIQDKQMLARHLEAIEADMMEREATFMQIRCERDSVEQVLQSQMAKSGSAVAIDDVVEKLNRSQAELKRRQAQIGVLEHEHSELIKRLALSQESILERDRSIENLEATSIDAEIQVKQIRLELNAKDEELLQTKEAKNGLEVALQAARDEKRVFDEALQTLKDDMGKVGQNFLQLKQELKQKKEELFRLKARKNRITEKLLNSSEADVVTQQQETLGGNDDSSATTLETLELEKIAIEEELASLRESSQSDLEQFRASVSSLENDLANVRGQLKTAQMEANARGVEKENVESELELVRGRLRRDAGGATVAEREECESGHGGVESQLVTHDRHGSNGENNGGERRPEEQAGTTTE</sequence>
<dbReference type="PANTHER" id="PTHR18902">
    <property type="entry name" value="NUCLEAR MITOTIC APPARATUS PROTEIN 1-RELATED"/>
    <property type="match status" value="1"/>
</dbReference>
<evidence type="ECO:0000256" key="3">
    <source>
        <dbReference type="ARBA" id="ARBA00022553"/>
    </source>
</evidence>
<dbReference type="InterPro" id="IPR051841">
    <property type="entry name" value="MT-Golgi_org_protein"/>
</dbReference>
<dbReference type="EMBL" id="JAODUO010001509">
    <property type="protein sequence ID" value="KAK2162645.1"/>
    <property type="molecule type" value="Genomic_DNA"/>
</dbReference>
<feature type="coiled-coil region" evidence="5">
    <location>
        <begin position="539"/>
        <end position="591"/>
    </location>
</feature>
<comment type="subcellular location">
    <subcellularLocation>
        <location evidence="1">Cytoplasm</location>
    </subcellularLocation>
</comment>
<dbReference type="PANTHER" id="PTHR18902:SF31">
    <property type="entry name" value="PERICENTRIN_AKAP-450 CENTROSOMAL TARGETING DOMAIN-CONTAINING PROTEIN"/>
    <property type="match status" value="1"/>
</dbReference>
<accession>A0AAD9K2B1</accession>
<name>A0AAD9K2B1_RIDPI</name>
<feature type="coiled-coil region" evidence="5">
    <location>
        <begin position="365"/>
        <end position="511"/>
    </location>
</feature>
<feature type="compositionally biased region" description="Basic and acidic residues" evidence="6">
    <location>
        <begin position="615"/>
        <end position="630"/>
    </location>
</feature>
<keyword evidence="4 5" id="KW-0175">Coiled coil</keyword>
<keyword evidence="8" id="KW-1185">Reference proteome</keyword>
<dbReference type="Proteomes" id="UP001209878">
    <property type="component" value="Unassembled WGS sequence"/>
</dbReference>
<keyword evidence="2" id="KW-0963">Cytoplasm</keyword>
<feature type="compositionally biased region" description="Polar residues" evidence="6">
    <location>
        <begin position="16"/>
        <end position="27"/>
    </location>
</feature>
<evidence type="ECO:0000256" key="6">
    <source>
        <dbReference type="SAM" id="MobiDB-lite"/>
    </source>
</evidence>
<dbReference type="GO" id="GO:0005737">
    <property type="term" value="C:cytoplasm"/>
    <property type="evidence" value="ECO:0007669"/>
    <property type="project" value="UniProtKB-SubCell"/>
</dbReference>
<reference evidence="7" key="1">
    <citation type="journal article" date="2023" name="Mol. Biol. Evol.">
        <title>Third-Generation Sequencing Reveals the Adaptive Role of the Epigenome in Three Deep-Sea Polychaetes.</title>
        <authorList>
            <person name="Perez M."/>
            <person name="Aroh O."/>
            <person name="Sun Y."/>
            <person name="Lan Y."/>
            <person name="Juniper S.K."/>
            <person name="Young C.R."/>
            <person name="Angers B."/>
            <person name="Qian P.Y."/>
        </authorList>
    </citation>
    <scope>NUCLEOTIDE SEQUENCE</scope>
    <source>
        <strain evidence="7">R07B-5</strain>
    </source>
</reference>
<feature type="coiled-coil region" evidence="5">
    <location>
        <begin position="138"/>
        <end position="256"/>
    </location>
</feature>
<feature type="region of interest" description="Disordered" evidence="6">
    <location>
        <begin position="615"/>
        <end position="667"/>
    </location>
</feature>
<evidence type="ECO:0000313" key="7">
    <source>
        <dbReference type="EMBL" id="KAK2162645.1"/>
    </source>
</evidence>
<gene>
    <name evidence="7" type="ORF">NP493_1512g00039</name>
</gene>
<proteinExistence type="predicted"/>